<dbReference type="InterPro" id="IPR023631">
    <property type="entry name" value="Amidase_dom"/>
</dbReference>
<evidence type="ECO:0000313" key="2">
    <source>
        <dbReference type="EMBL" id="KAB0372734.1"/>
    </source>
</evidence>
<name>A0A5N3XHJ6_MUNRE</name>
<dbReference type="GO" id="GO:0050567">
    <property type="term" value="F:glutaminyl-tRNA synthase (glutamine-hydrolyzing) activity"/>
    <property type="evidence" value="ECO:0007669"/>
    <property type="project" value="TreeGrafter"/>
</dbReference>
<accession>A0A5N3XHJ6</accession>
<evidence type="ECO:0000313" key="3">
    <source>
        <dbReference type="Proteomes" id="UP000326062"/>
    </source>
</evidence>
<evidence type="ECO:0000259" key="1">
    <source>
        <dbReference type="Pfam" id="PF01425"/>
    </source>
</evidence>
<keyword evidence="3" id="KW-1185">Reference proteome</keyword>
<dbReference type="EMBL" id="VCEB01000010">
    <property type="protein sequence ID" value="KAB0372734.1"/>
    <property type="molecule type" value="Genomic_DNA"/>
</dbReference>
<dbReference type="AlphaFoldDB" id="A0A5N3XHJ6"/>
<dbReference type="PANTHER" id="PTHR11895:SF7">
    <property type="entry name" value="GLUTAMYL-TRNA(GLN) AMIDOTRANSFERASE SUBUNIT A, MITOCHONDRIAL"/>
    <property type="match status" value="1"/>
</dbReference>
<reference evidence="2 3" key="1">
    <citation type="submission" date="2019-06" db="EMBL/GenBank/DDBJ databases">
        <title>Discovery of a novel chromosome fission-fusion reversal in muntjac.</title>
        <authorList>
            <person name="Mudd A.B."/>
            <person name="Bredeson J.V."/>
            <person name="Baum R."/>
            <person name="Hockemeyer D."/>
            <person name="Rokhsar D.S."/>
        </authorList>
    </citation>
    <scope>NUCLEOTIDE SEQUENCE [LARGE SCALE GENOMIC DNA]</scope>
    <source>
        <strain evidence="2">UCam_UCB_Mr</strain>
        <tissue evidence="2">Fibroblast cell line</tissue>
    </source>
</reference>
<dbReference type="GO" id="GO:0005739">
    <property type="term" value="C:mitochondrion"/>
    <property type="evidence" value="ECO:0007669"/>
    <property type="project" value="TreeGrafter"/>
</dbReference>
<feature type="domain" description="Amidase" evidence="1">
    <location>
        <begin position="80"/>
        <end position="135"/>
    </location>
</feature>
<feature type="domain" description="Amidase" evidence="1">
    <location>
        <begin position="3"/>
        <end position="57"/>
    </location>
</feature>
<dbReference type="Proteomes" id="UP000326062">
    <property type="component" value="Chromosome 9"/>
</dbReference>
<dbReference type="PANTHER" id="PTHR11895">
    <property type="entry name" value="TRANSAMIDASE"/>
    <property type="match status" value="1"/>
</dbReference>
<organism evidence="2 3">
    <name type="scientific">Muntiacus reevesi</name>
    <name type="common">Reeves' muntjac</name>
    <name type="synonym">Cervus reevesi</name>
    <dbReference type="NCBI Taxonomy" id="9886"/>
    <lineage>
        <taxon>Eukaryota</taxon>
        <taxon>Metazoa</taxon>
        <taxon>Chordata</taxon>
        <taxon>Craniata</taxon>
        <taxon>Vertebrata</taxon>
        <taxon>Euteleostomi</taxon>
        <taxon>Mammalia</taxon>
        <taxon>Eutheria</taxon>
        <taxon>Laurasiatheria</taxon>
        <taxon>Artiodactyla</taxon>
        <taxon>Ruminantia</taxon>
        <taxon>Pecora</taxon>
        <taxon>Cervidae</taxon>
        <taxon>Muntiacinae</taxon>
        <taxon>Muntiacus</taxon>
    </lineage>
</organism>
<dbReference type="InterPro" id="IPR000120">
    <property type="entry name" value="Amidase"/>
</dbReference>
<comment type="caution">
    <text evidence="2">The sequence shown here is derived from an EMBL/GenBank/DDBJ whole genome shotgun (WGS) entry which is preliminary data.</text>
</comment>
<dbReference type="GO" id="GO:0030956">
    <property type="term" value="C:glutamyl-tRNA(Gln) amidotransferase complex"/>
    <property type="evidence" value="ECO:0007669"/>
    <property type="project" value="TreeGrafter"/>
</dbReference>
<dbReference type="GO" id="GO:0032543">
    <property type="term" value="P:mitochondrial translation"/>
    <property type="evidence" value="ECO:0007669"/>
    <property type="project" value="TreeGrafter"/>
</dbReference>
<sequence length="245" mass="27311">VTVSEEVGLKHVEESEKRYKKGHSLGDLDEIPISVKDNFSTSGIETTCASNVLKSYLFKQYREKRKQKSHGENKDSNWLITGGSSGGSAVTVSAFTCFIALGPDSRGSTSNPAAHYEVVGLKSSYDLASCHGLIHPCLTDVRKLCLGVPKEYLIPELSSEVQSLCVLAQISYSVVCYHVLCTSEVASNRQDLIVNFANFHYLDLMVVHFMTNCFFIVCKWFEKQVRFPITQLLKLMDDCSSIFEN</sequence>
<gene>
    <name evidence="2" type="ORF">FD755_015487</name>
</gene>
<dbReference type="SUPFAM" id="SSF75304">
    <property type="entry name" value="Amidase signature (AS) enzymes"/>
    <property type="match status" value="1"/>
</dbReference>
<dbReference type="InterPro" id="IPR036928">
    <property type="entry name" value="AS_sf"/>
</dbReference>
<dbReference type="Gene3D" id="3.90.1300.10">
    <property type="entry name" value="Amidase signature (AS) domain"/>
    <property type="match status" value="2"/>
</dbReference>
<protein>
    <recommendedName>
        <fullName evidence="1">Amidase domain-containing protein</fullName>
    </recommendedName>
</protein>
<proteinExistence type="predicted"/>
<feature type="non-terminal residue" evidence="2">
    <location>
        <position position="1"/>
    </location>
</feature>
<dbReference type="GO" id="GO:0070681">
    <property type="term" value="P:glutaminyl-tRNAGln biosynthesis via transamidation"/>
    <property type="evidence" value="ECO:0007669"/>
    <property type="project" value="TreeGrafter"/>
</dbReference>
<dbReference type="Pfam" id="PF01425">
    <property type="entry name" value="Amidase"/>
    <property type="match status" value="2"/>
</dbReference>